<dbReference type="SUPFAM" id="SSF48056">
    <property type="entry name" value="Di-copper centre-containing domain"/>
    <property type="match status" value="1"/>
</dbReference>
<evidence type="ECO:0000259" key="3">
    <source>
        <dbReference type="PROSITE" id="PS00497"/>
    </source>
</evidence>
<dbReference type="GO" id="GO:0016491">
    <property type="term" value="F:oxidoreductase activity"/>
    <property type="evidence" value="ECO:0007669"/>
    <property type="project" value="InterPro"/>
</dbReference>
<dbReference type="EMBL" id="JAUKUD010000003">
    <property type="protein sequence ID" value="KAK0749115.1"/>
    <property type="molecule type" value="Genomic_DNA"/>
</dbReference>
<dbReference type="InterPro" id="IPR002227">
    <property type="entry name" value="Tyrosinase_Cu-bd"/>
</dbReference>
<dbReference type="Proteomes" id="UP001172155">
    <property type="component" value="Unassembled WGS sequence"/>
</dbReference>
<name>A0AA40K7X1_9PEZI</name>
<dbReference type="PROSITE" id="PS00498">
    <property type="entry name" value="TYROSINASE_2"/>
    <property type="match status" value="1"/>
</dbReference>
<feature type="domain" description="Tyrosinase copper-binding" evidence="4">
    <location>
        <begin position="182"/>
        <end position="193"/>
    </location>
</feature>
<dbReference type="PROSITE" id="PS00497">
    <property type="entry name" value="TYROSINASE_1"/>
    <property type="match status" value="1"/>
</dbReference>
<dbReference type="PRINTS" id="PR00092">
    <property type="entry name" value="TYROSINASE"/>
</dbReference>
<dbReference type="AlphaFoldDB" id="A0AA40K7X1"/>
<keyword evidence="1" id="KW-0479">Metal-binding</keyword>
<evidence type="ECO:0000256" key="2">
    <source>
        <dbReference type="ARBA" id="ARBA00023008"/>
    </source>
</evidence>
<dbReference type="InterPro" id="IPR050316">
    <property type="entry name" value="Tyrosinase/Hemocyanin"/>
</dbReference>
<dbReference type="Pfam" id="PF00264">
    <property type="entry name" value="Tyrosinase"/>
    <property type="match status" value="1"/>
</dbReference>
<organism evidence="5 6">
    <name type="scientific">Schizothecium vesticola</name>
    <dbReference type="NCBI Taxonomy" id="314040"/>
    <lineage>
        <taxon>Eukaryota</taxon>
        <taxon>Fungi</taxon>
        <taxon>Dikarya</taxon>
        <taxon>Ascomycota</taxon>
        <taxon>Pezizomycotina</taxon>
        <taxon>Sordariomycetes</taxon>
        <taxon>Sordariomycetidae</taxon>
        <taxon>Sordariales</taxon>
        <taxon>Schizotheciaceae</taxon>
        <taxon>Schizothecium</taxon>
    </lineage>
</organism>
<dbReference type="PANTHER" id="PTHR11474:SF126">
    <property type="entry name" value="TYROSINASE-LIKE PROTEIN TYR-1-RELATED"/>
    <property type="match status" value="1"/>
</dbReference>
<sequence>MAPNPRLGYLLCLLCRDNFTYTYAVLYNQIHDFAAFLPWHRYYVMVYEKALRDYGYTGVAMYWNWYPVTGFDGNGVDTGDNGIRKRVIDGPFKDWRPAYWHNSFQPHWLSRDWSPPQFGEPELRGARYSPAEMATVNNNTVFDDFRRTLENGPHAAVHGGVGGAGDNRGLGDMGLNNASPSDPLFFLHHTQVDRLWWLWQQKNPSVRIMEYNGNFPTPDGSPGPALSLNDKLPMGGLAADGAKLCYKY</sequence>
<evidence type="ECO:0000259" key="4">
    <source>
        <dbReference type="PROSITE" id="PS00498"/>
    </source>
</evidence>
<reference evidence="5" key="1">
    <citation type="submission" date="2023-06" db="EMBL/GenBank/DDBJ databases">
        <title>Genome-scale phylogeny and comparative genomics of the fungal order Sordariales.</title>
        <authorList>
            <consortium name="Lawrence Berkeley National Laboratory"/>
            <person name="Hensen N."/>
            <person name="Bonometti L."/>
            <person name="Westerberg I."/>
            <person name="Brannstrom I.O."/>
            <person name="Guillou S."/>
            <person name="Cros-Aarteil S."/>
            <person name="Calhoun S."/>
            <person name="Haridas S."/>
            <person name="Kuo A."/>
            <person name="Mondo S."/>
            <person name="Pangilinan J."/>
            <person name="Riley R."/>
            <person name="LaButti K."/>
            <person name="Andreopoulos B."/>
            <person name="Lipzen A."/>
            <person name="Chen C."/>
            <person name="Yanf M."/>
            <person name="Daum C."/>
            <person name="Ng V."/>
            <person name="Clum A."/>
            <person name="Steindorff A."/>
            <person name="Ohm R."/>
            <person name="Martin F."/>
            <person name="Silar P."/>
            <person name="Natvig D."/>
            <person name="Lalanne C."/>
            <person name="Gautier V."/>
            <person name="Ament-velasquez S.L."/>
            <person name="Kruys A."/>
            <person name="Hutchinson M.I."/>
            <person name="Powell A.J."/>
            <person name="Barry K."/>
            <person name="Miller A.N."/>
            <person name="Grigoriev I.V."/>
            <person name="Debuchy R."/>
            <person name="Gladieux P."/>
            <person name="Thoren M.H."/>
            <person name="Johannesson H."/>
        </authorList>
    </citation>
    <scope>NUCLEOTIDE SEQUENCE</scope>
    <source>
        <strain evidence="5">SMH3187-1</strain>
    </source>
</reference>
<dbReference type="GO" id="GO:0046872">
    <property type="term" value="F:metal ion binding"/>
    <property type="evidence" value="ECO:0007669"/>
    <property type="project" value="UniProtKB-KW"/>
</dbReference>
<keyword evidence="6" id="KW-1185">Reference proteome</keyword>
<comment type="caution">
    <text evidence="5">The sequence shown here is derived from an EMBL/GenBank/DDBJ whole genome shotgun (WGS) entry which is preliminary data.</text>
</comment>
<gene>
    <name evidence="5" type="ORF">B0T18DRAFT_479243</name>
</gene>
<feature type="domain" description="Tyrosinase copper-binding" evidence="3">
    <location>
        <begin position="31"/>
        <end position="48"/>
    </location>
</feature>
<evidence type="ECO:0000313" key="5">
    <source>
        <dbReference type="EMBL" id="KAK0749115.1"/>
    </source>
</evidence>
<protein>
    <recommendedName>
        <fullName evidence="3 4">Tyrosinase copper-binding domain-containing protein</fullName>
    </recommendedName>
</protein>
<proteinExistence type="predicted"/>
<dbReference type="Gene3D" id="1.10.1280.10">
    <property type="entry name" value="Di-copper center containing domain from catechol oxidase"/>
    <property type="match status" value="1"/>
</dbReference>
<keyword evidence="2" id="KW-0186">Copper</keyword>
<evidence type="ECO:0000256" key="1">
    <source>
        <dbReference type="ARBA" id="ARBA00022723"/>
    </source>
</evidence>
<dbReference type="PANTHER" id="PTHR11474">
    <property type="entry name" value="TYROSINASE FAMILY MEMBER"/>
    <property type="match status" value="1"/>
</dbReference>
<accession>A0AA40K7X1</accession>
<dbReference type="InterPro" id="IPR008922">
    <property type="entry name" value="Di-copper_centre_dom_sf"/>
</dbReference>
<evidence type="ECO:0000313" key="6">
    <source>
        <dbReference type="Proteomes" id="UP001172155"/>
    </source>
</evidence>